<organism evidence="1 2">
    <name type="scientific">Microvirga aerophila</name>
    <dbReference type="NCBI Taxonomy" id="670291"/>
    <lineage>
        <taxon>Bacteria</taxon>
        <taxon>Pseudomonadati</taxon>
        <taxon>Pseudomonadota</taxon>
        <taxon>Alphaproteobacteria</taxon>
        <taxon>Hyphomicrobiales</taxon>
        <taxon>Methylobacteriaceae</taxon>
        <taxon>Microvirga</taxon>
    </lineage>
</organism>
<dbReference type="OrthoDB" id="2024989at2"/>
<evidence type="ECO:0000313" key="2">
    <source>
        <dbReference type="Proteomes" id="UP000321085"/>
    </source>
</evidence>
<gene>
    <name evidence="1" type="ORF">MAE02_63040</name>
</gene>
<sequence length="184" mass="19794">MGSSRQAAAGVLGLFRDFDTLGVRETFRRLGLDTVLDGGVAEAFAALTDVICGEGGPIDEAIARDAWAETVGQLGDLGIDNLETFDAAQKQGYFATFLGNTIVGRLLQDIAIRGFKVAPTAGDFRAIERELRDYIAAATRDQILSLTPPSFADLTNRDLGRLVDQIYETAWSLLETYGDEEAAA</sequence>
<dbReference type="EMBL" id="BJYU01000216">
    <property type="protein sequence ID" value="GEO18608.1"/>
    <property type="molecule type" value="Genomic_DNA"/>
</dbReference>
<evidence type="ECO:0000313" key="1">
    <source>
        <dbReference type="EMBL" id="GEO18608.1"/>
    </source>
</evidence>
<keyword evidence="2" id="KW-1185">Reference proteome</keyword>
<reference evidence="1 2" key="1">
    <citation type="submission" date="2019-07" db="EMBL/GenBank/DDBJ databases">
        <title>Whole genome shotgun sequence of Microvirga aerophila NBRC 106136.</title>
        <authorList>
            <person name="Hosoyama A."/>
            <person name="Uohara A."/>
            <person name="Ohji S."/>
            <person name="Ichikawa N."/>
        </authorList>
    </citation>
    <scope>NUCLEOTIDE SEQUENCE [LARGE SCALE GENOMIC DNA]</scope>
    <source>
        <strain evidence="1 2">NBRC 106136</strain>
    </source>
</reference>
<accession>A0A512C313</accession>
<dbReference type="NCBIfam" id="NF041924">
    <property type="entry name" value="QatB"/>
    <property type="match status" value="1"/>
</dbReference>
<dbReference type="AlphaFoldDB" id="A0A512C313"/>
<dbReference type="Proteomes" id="UP000321085">
    <property type="component" value="Unassembled WGS sequence"/>
</dbReference>
<comment type="caution">
    <text evidence="1">The sequence shown here is derived from an EMBL/GenBank/DDBJ whole genome shotgun (WGS) entry which is preliminary data.</text>
</comment>
<name>A0A512C313_9HYPH</name>
<proteinExistence type="predicted"/>
<protein>
    <submittedName>
        <fullName evidence="1">Uncharacterized protein</fullName>
    </submittedName>
</protein>
<dbReference type="InterPro" id="IPR049675">
    <property type="entry name" value="QatB"/>
</dbReference>